<dbReference type="Proteomes" id="UP001604277">
    <property type="component" value="Unassembled WGS sequence"/>
</dbReference>
<dbReference type="EMBL" id="JBFOLJ010000005">
    <property type="protein sequence ID" value="KAL2538773.1"/>
    <property type="molecule type" value="Genomic_DNA"/>
</dbReference>
<dbReference type="SMART" id="SM00369">
    <property type="entry name" value="LRR_TYP"/>
    <property type="match status" value="4"/>
</dbReference>
<reference evidence="4" key="1">
    <citation type="submission" date="2024-07" db="EMBL/GenBank/DDBJ databases">
        <title>Two chromosome-level genome assemblies of Korean endemic species Abeliophyllum distichum and Forsythia ovata (Oleaceae).</title>
        <authorList>
            <person name="Jang H."/>
        </authorList>
    </citation>
    <scope>NUCLEOTIDE SEQUENCE [LARGE SCALE GENOMIC DNA]</scope>
</reference>
<sequence length="371" mass="40965">MESLLRLQNSNYNSEIYTKLLEKIVWFSPMLVMNQYFTGGIPLEIGNLSRLEILSIPGGSLTGIIPSFVFNLSTLNIINLANNSLSRSLPVDINLKLPELEQLYRSFNQITGGLPANIGNLTRLKYLYLANNRLTCELPDELGNLKLEKVNVHNNSLFGTIPISMFNISTMKMMKFSANQFSGNLPSTIGLSLPNLEELYLGDNRLTGVIPSSITNASILTILNTGPNFLTGTVPNFGNLRLLKHLMIGENNLTGESSSPELRFFSSLTNCLYLELIEVSLNQLNGILPASIGNFSISLQVFRAFGCHIKGAIPEETGNLSSLADLYLDSNQLTGFIPRTLGKLNVFNVYVLNTINLMDLPRRALPVKQFG</sequence>
<dbReference type="PANTHER" id="PTHR48004:SF103">
    <property type="entry name" value="OS01G0515300 PROTEIN"/>
    <property type="match status" value="1"/>
</dbReference>
<dbReference type="FunFam" id="3.80.10.10:FF:000383">
    <property type="entry name" value="Leucine-rich repeat receptor protein kinase EMS1"/>
    <property type="match status" value="1"/>
</dbReference>
<evidence type="ECO:0000313" key="3">
    <source>
        <dbReference type="EMBL" id="KAL2538773.1"/>
    </source>
</evidence>
<dbReference type="InterPro" id="IPR003591">
    <property type="entry name" value="Leu-rich_rpt_typical-subtyp"/>
</dbReference>
<keyword evidence="4" id="KW-1185">Reference proteome</keyword>
<dbReference type="GO" id="GO:0006952">
    <property type="term" value="P:defense response"/>
    <property type="evidence" value="ECO:0007669"/>
    <property type="project" value="UniProtKB-ARBA"/>
</dbReference>
<name>A0ABD1VQ69_9LAMI</name>
<evidence type="ECO:0000313" key="4">
    <source>
        <dbReference type="Proteomes" id="UP001604277"/>
    </source>
</evidence>
<dbReference type="SUPFAM" id="SSF52058">
    <property type="entry name" value="L domain-like"/>
    <property type="match status" value="1"/>
</dbReference>
<protein>
    <submittedName>
        <fullName evidence="3">LRR receptor-like serine/threonine-protein kinase</fullName>
    </submittedName>
</protein>
<dbReference type="GO" id="GO:0051707">
    <property type="term" value="P:response to other organism"/>
    <property type="evidence" value="ECO:0007669"/>
    <property type="project" value="UniProtKB-ARBA"/>
</dbReference>
<proteinExistence type="predicted"/>
<dbReference type="InterPro" id="IPR052941">
    <property type="entry name" value="StomDev_PlantInt_Reg"/>
</dbReference>
<gene>
    <name evidence="3" type="ORF">Fot_20164</name>
</gene>
<dbReference type="Pfam" id="PF00560">
    <property type="entry name" value="LRR_1"/>
    <property type="match status" value="3"/>
</dbReference>
<keyword evidence="1" id="KW-0433">Leucine-rich repeat</keyword>
<keyword evidence="2" id="KW-0677">Repeat</keyword>
<dbReference type="PANTHER" id="PTHR48004">
    <property type="entry name" value="OS01G0149700 PROTEIN"/>
    <property type="match status" value="1"/>
</dbReference>
<dbReference type="InterPro" id="IPR032675">
    <property type="entry name" value="LRR_dom_sf"/>
</dbReference>
<accession>A0ABD1VQ69</accession>
<evidence type="ECO:0000256" key="2">
    <source>
        <dbReference type="ARBA" id="ARBA00022737"/>
    </source>
</evidence>
<dbReference type="InterPro" id="IPR001611">
    <property type="entry name" value="Leu-rich_rpt"/>
</dbReference>
<comment type="caution">
    <text evidence="3">The sequence shown here is derived from an EMBL/GenBank/DDBJ whole genome shotgun (WGS) entry which is preliminary data.</text>
</comment>
<organism evidence="3 4">
    <name type="scientific">Forsythia ovata</name>
    <dbReference type="NCBI Taxonomy" id="205694"/>
    <lineage>
        <taxon>Eukaryota</taxon>
        <taxon>Viridiplantae</taxon>
        <taxon>Streptophyta</taxon>
        <taxon>Embryophyta</taxon>
        <taxon>Tracheophyta</taxon>
        <taxon>Spermatophyta</taxon>
        <taxon>Magnoliopsida</taxon>
        <taxon>eudicotyledons</taxon>
        <taxon>Gunneridae</taxon>
        <taxon>Pentapetalae</taxon>
        <taxon>asterids</taxon>
        <taxon>lamiids</taxon>
        <taxon>Lamiales</taxon>
        <taxon>Oleaceae</taxon>
        <taxon>Forsythieae</taxon>
        <taxon>Forsythia</taxon>
    </lineage>
</organism>
<dbReference type="Gene3D" id="3.80.10.10">
    <property type="entry name" value="Ribonuclease Inhibitor"/>
    <property type="match status" value="3"/>
</dbReference>
<evidence type="ECO:0000256" key="1">
    <source>
        <dbReference type="ARBA" id="ARBA00022614"/>
    </source>
</evidence>
<dbReference type="AlphaFoldDB" id="A0ABD1VQ69"/>